<gene>
    <name evidence="2" type="ORF">PT974_06868</name>
</gene>
<proteinExistence type="predicted"/>
<keyword evidence="1" id="KW-0732">Signal</keyword>
<dbReference type="EMBL" id="JAVFKD010000012">
    <property type="protein sequence ID" value="KAK5993437.1"/>
    <property type="molecule type" value="Genomic_DNA"/>
</dbReference>
<dbReference type="Proteomes" id="UP001338125">
    <property type="component" value="Unassembled WGS sequence"/>
</dbReference>
<evidence type="ECO:0000256" key="1">
    <source>
        <dbReference type="SAM" id="SignalP"/>
    </source>
</evidence>
<feature type="signal peptide" evidence="1">
    <location>
        <begin position="1"/>
        <end position="19"/>
    </location>
</feature>
<organism evidence="2 3">
    <name type="scientific">Cladobotryum mycophilum</name>
    <dbReference type="NCBI Taxonomy" id="491253"/>
    <lineage>
        <taxon>Eukaryota</taxon>
        <taxon>Fungi</taxon>
        <taxon>Dikarya</taxon>
        <taxon>Ascomycota</taxon>
        <taxon>Pezizomycotina</taxon>
        <taxon>Sordariomycetes</taxon>
        <taxon>Hypocreomycetidae</taxon>
        <taxon>Hypocreales</taxon>
        <taxon>Hypocreaceae</taxon>
        <taxon>Cladobotryum</taxon>
    </lineage>
</organism>
<keyword evidence="3" id="KW-1185">Reference proteome</keyword>
<feature type="chain" id="PRO_5045397433" description="DNase1 protein" evidence="1">
    <location>
        <begin position="20"/>
        <end position="167"/>
    </location>
</feature>
<protein>
    <recommendedName>
        <fullName evidence="4">DNase1 protein</fullName>
    </recommendedName>
</protein>
<evidence type="ECO:0000313" key="2">
    <source>
        <dbReference type="EMBL" id="KAK5993437.1"/>
    </source>
</evidence>
<name>A0ABR0SNF2_9HYPO</name>
<evidence type="ECO:0008006" key="4">
    <source>
        <dbReference type="Google" id="ProtNLM"/>
    </source>
</evidence>
<evidence type="ECO:0000313" key="3">
    <source>
        <dbReference type="Proteomes" id="UP001338125"/>
    </source>
</evidence>
<reference evidence="2 3" key="1">
    <citation type="submission" date="2024-01" db="EMBL/GenBank/DDBJ databases">
        <title>Complete genome of Cladobotryum mycophilum ATHUM6906.</title>
        <authorList>
            <person name="Christinaki A.C."/>
            <person name="Myridakis A.I."/>
            <person name="Kouvelis V.N."/>
        </authorList>
    </citation>
    <scope>NUCLEOTIDE SEQUENCE [LARGE SCALE GENOMIC DNA]</scope>
    <source>
        <strain evidence="2 3">ATHUM6906</strain>
    </source>
</reference>
<sequence length="167" mass="18079">MRFTISALALAASAAVVNAGTVTFWTLDSTVRTIYFTGNQGMPQVAPVDVDSTKNVTVNFPFGWIGNYYAIPKGQENKPGMLGEVAFDGWQGMTYFDVSAIVNPNDANNVRQMWPVGELAPMSGCTYHPCGNLYWHPDDTQTKVTHSSDLMCTLGSGITGLAFSEPQ</sequence>
<comment type="caution">
    <text evidence="2">The sequence shown here is derived from an EMBL/GenBank/DDBJ whole genome shotgun (WGS) entry which is preliminary data.</text>
</comment>
<accession>A0ABR0SNF2</accession>